<dbReference type="Pfam" id="PF14104">
    <property type="entry name" value="DUF4277"/>
    <property type="match status" value="1"/>
</dbReference>
<name>A0A9E7PM63_9EURY</name>
<dbReference type="AlphaFoldDB" id="A0A9E7PM63"/>
<reference evidence="2" key="1">
    <citation type="submission" date="2022-04" db="EMBL/GenBank/DDBJ databases">
        <title>Complete genome of Methanoplanus endosymbiosus DSM 3599.</title>
        <authorList>
            <person name="Chen S.-C."/>
            <person name="You Y.-T."/>
            <person name="Zhou Y.-Z."/>
            <person name="Lai M.-C."/>
        </authorList>
    </citation>
    <scope>NUCLEOTIDE SEQUENCE</scope>
    <source>
        <strain evidence="2">DSM 3599</strain>
    </source>
</reference>
<evidence type="ECO:0000259" key="1">
    <source>
        <dbReference type="Pfam" id="PF14104"/>
    </source>
</evidence>
<accession>A0A9E7PM63</accession>
<sequence>MPEKLDALPIINYFIDKLELDDILKCAMPHADPSNHIMPHISIGIVLRNIIAGRLALYNFKDWVDPFAPQLFHLNSEQVDYINDDRVGRAL</sequence>
<dbReference type="RefSeq" id="WP_257742043.1">
    <property type="nucleotide sequence ID" value="NZ_CP096115.1"/>
</dbReference>
<protein>
    <submittedName>
        <fullName evidence="2">DUF4277 domain-containing protein</fullName>
    </submittedName>
</protein>
<dbReference type="InterPro" id="IPR025457">
    <property type="entry name" value="DUF4277"/>
</dbReference>
<keyword evidence="3" id="KW-1185">Reference proteome</keyword>
<dbReference type="EMBL" id="CP096115">
    <property type="protein sequence ID" value="UUX91892.1"/>
    <property type="molecule type" value="Genomic_DNA"/>
</dbReference>
<dbReference type="GeneID" id="74308245"/>
<dbReference type="KEGG" id="mend:L6E24_11050"/>
<organism evidence="2 3">
    <name type="scientific">Methanoplanus endosymbiosus</name>
    <dbReference type="NCBI Taxonomy" id="33865"/>
    <lineage>
        <taxon>Archaea</taxon>
        <taxon>Methanobacteriati</taxon>
        <taxon>Methanobacteriota</taxon>
        <taxon>Stenosarchaea group</taxon>
        <taxon>Methanomicrobia</taxon>
        <taxon>Methanomicrobiales</taxon>
        <taxon>Methanomicrobiaceae</taxon>
        <taxon>Methanoplanus</taxon>
    </lineage>
</organism>
<proteinExistence type="predicted"/>
<evidence type="ECO:0000313" key="2">
    <source>
        <dbReference type="EMBL" id="UUX91892.1"/>
    </source>
</evidence>
<feature type="domain" description="DUF4277" evidence="1">
    <location>
        <begin position="4"/>
        <end position="91"/>
    </location>
</feature>
<dbReference type="Proteomes" id="UP001060368">
    <property type="component" value="Chromosome"/>
</dbReference>
<gene>
    <name evidence="2" type="ORF">L6E24_11050</name>
</gene>
<evidence type="ECO:0000313" key="3">
    <source>
        <dbReference type="Proteomes" id="UP001060368"/>
    </source>
</evidence>